<dbReference type="PANTHER" id="PTHR35121">
    <property type="entry name" value="HOMEODOMAIN PROTEIN 8, PUTATIVE-RELATED"/>
    <property type="match status" value="1"/>
</dbReference>
<keyword evidence="2" id="KW-1185">Reference proteome</keyword>
<gene>
    <name evidence="1" type="ORF">ACJIZ3_025302</name>
</gene>
<comment type="caution">
    <text evidence="1">The sequence shown here is derived from an EMBL/GenBank/DDBJ whole genome shotgun (WGS) entry which is preliminary data.</text>
</comment>
<organism evidence="1 2">
    <name type="scientific">Penstemon smallii</name>
    <dbReference type="NCBI Taxonomy" id="265156"/>
    <lineage>
        <taxon>Eukaryota</taxon>
        <taxon>Viridiplantae</taxon>
        <taxon>Streptophyta</taxon>
        <taxon>Embryophyta</taxon>
        <taxon>Tracheophyta</taxon>
        <taxon>Spermatophyta</taxon>
        <taxon>Magnoliopsida</taxon>
        <taxon>eudicotyledons</taxon>
        <taxon>Gunneridae</taxon>
        <taxon>Pentapetalae</taxon>
        <taxon>asterids</taxon>
        <taxon>lamiids</taxon>
        <taxon>Lamiales</taxon>
        <taxon>Plantaginaceae</taxon>
        <taxon>Cheloneae</taxon>
        <taxon>Penstemon</taxon>
    </lineage>
</organism>
<dbReference type="AlphaFoldDB" id="A0ABD3TUA1"/>
<evidence type="ECO:0000313" key="2">
    <source>
        <dbReference type="Proteomes" id="UP001634393"/>
    </source>
</evidence>
<protein>
    <submittedName>
        <fullName evidence="1">Uncharacterized protein</fullName>
    </submittedName>
</protein>
<dbReference type="Proteomes" id="UP001634393">
    <property type="component" value="Unassembled WGS sequence"/>
</dbReference>
<name>A0ABD3TUA1_9LAMI</name>
<dbReference type="PANTHER" id="PTHR35121:SF2">
    <property type="entry name" value="SWIM-TYPE DOMAIN-CONTAINING PROTEIN"/>
    <property type="match status" value="1"/>
</dbReference>
<sequence length="129" mass="13931">MATGAAGDGFIRGMFEGCLSGGDMGIQRRPYHKNCKCALHNSRGGHCTRHSRYNNVSYPIRRAWSESNLALMVNAPAQASPSGYSSPSSPAVGITRTNTQLVLCKEEDQDDEEGEEMQGVAFSISMSKV</sequence>
<reference evidence="1 2" key="1">
    <citation type="submission" date="2024-12" db="EMBL/GenBank/DDBJ databases">
        <title>The unique morphological basis and parallel evolutionary history of personate flowers in Penstemon.</title>
        <authorList>
            <person name="Depatie T.H."/>
            <person name="Wessinger C.A."/>
        </authorList>
    </citation>
    <scope>NUCLEOTIDE SEQUENCE [LARGE SCALE GENOMIC DNA]</scope>
    <source>
        <strain evidence="1">WTNN_2</strain>
        <tissue evidence="1">Leaf</tissue>
    </source>
</reference>
<accession>A0ABD3TUA1</accession>
<evidence type="ECO:0000313" key="1">
    <source>
        <dbReference type="EMBL" id="KAL3840711.1"/>
    </source>
</evidence>
<proteinExistence type="predicted"/>
<dbReference type="EMBL" id="JBJXBP010000003">
    <property type="protein sequence ID" value="KAL3840711.1"/>
    <property type="molecule type" value="Genomic_DNA"/>
</dbReference>